<name>A0AAW9R2Q8_9GAMM</name>
<keyword evidence="2" id="KW-0732">Signal</keyword>
<keyword evidence="2" id="KW-0472">Membrane</keyword>
<keyword evidence="2" id="KW-0564">Palmitate</keyword>
<evidence type="ECO:0000256" key="2">
    <source>
        <dbReference type="RuleBase" id="RU362097"/>
    </source>
</evidence>
<dbReference type="Proteomes" id="UP001364472">
    <property type="component" value="Unassembled WGS sequence"/>
</dbReference>
<feature type="region of interest" description="Disordered" evidence="3">
    <location>
        <begin position="115"/>
        <end position="139"/>
    </location>
</feature>
<protein>
    <submittedName>
        <fullName evidence="4">Efflux transporter outer membrane subunit</fullName>
    </submittedName>
</protein>
<dbReference type="Pfam" id="PF02321">
    <property type="entry name" value="OEP"/>
    <property type="match status" value="2"/>
</dbReference>
<dbReference type="Gene3D" id="1.20.1600.10">
    <property type="entry name" value="Outer membrane efflux proteins (OEP)"/>
    <property type="match status" value="1"/>
</dbReference>
<comment type="similarity">
    <text evidence="1 2">Belongs to the outer membrane factor (OMF) (TC 1.B.17) family.</text>
</comment>
<dbReference type="InterPro" id="IPR010131">
    <property type="entry name" value="MdtP/NodT-like"/>
</dbReference>
<dbReference type="GO" id="GO:0015562">
    <property type="term" value="F:efflux transmembrane transporter activity"/>
    <property type="evidence" value="ECO:0007669"/>
    <property type="project" value="InterPro"/>
</dbReference>
<keyword evidence="5" id="KW-1185">Reference proteome</keyword>
<dbReference type="Gene3D" id="2.20.200.10">
    <property type="entry name" value="Outer membrane efflux proteins (OEP)"/>
    <property type="match status" value="1"/>
</dbReference>
<feature type="chain" id="PRO_5043093133" evidence="2">
    <location>
        <begin position="45"/>
        <end position="505"/>
    </location>
</feature>
<gene>
    <name evidence="4" type="ORF">WB794_04055</name>
</gene>
<dbReference type="AlphaFoldDB" id="A0AAW9R2Q8"/>
<evidence type="ECO:0000313" key="5">
    <source>
        <dbReference type="Proteomes" id="UP001364472"/>
    </source>
</evidence>
<evidence type="ECO:0000256" key="1">
    <source>
        <dbReference type="ARBA" id="ARBA00007613"/>
    </source>
</evidence>
<dbReference type="GO" id="GO:0009279">
    <property type="term" value="C:cell outer membrane"/>
    <property type="evidence" value="ECO:0007669"/>
    <property type="project" value="UniProtKB-SubCell"/>
</dbReference>
<dbReference type="PANTHER" id="PTHR30203">
    <property type="entry name" value="OUTER MEMBRANE CATION EFFLUX PROTEIN"/>
    <property type="match status" value="1"/>
</dbReference>
<evidence type="ECO:0000313" key="4">
    <source>
        <dbReference type="EMBL" id="MEJ1248849.1"/>
    </source>
</evidence>
<sequence length="505" mass="53478">MRIRASTMKTTPAAVPPRSRRRALALLLAATVLGGCATVGPDYAGPPALAVEGNWIQPDVALPAGTAPAELSRWWETLGDPVLERLIGTALERNLDLRQAMSRIDEARALRDRTAGARAPTVAAGTSVNRRRQSENGALPIGSLPGLDASQTIYDAGFDAAWELDLFGGTRRALESAEARLAATRIEAGGARMRIAAEVARTWFEAAGAARELLAQQGTVRALEQTLELARQRHALGDASLADVETVAAQWATANAGLPEIEARQRAAVLALGVLLGSGPDAELALLDVLPEAPTLSPLPVGERADVLRRRPDVRAAERQLAASTAEIGVATAELFPKLAIGAGGGFQALDTGDWFDSSSARFSILPMISWRLFDGGRVRAEIRAREAATERAALAYEQTVLAALGDAERALSDYRAGLESLARRDLALQASLRSHAHAQARYAAGDIALVELLAAERLLHEARQTQARAQSSAAVRLVALYKALGGGWEAPREEALAAADRARS</sequence>
<comment type="caution">
    <text evidence="4">The sequence shown here is derived from an EMBL/GenBank/DDBJ whole genome shotgun (WGS) entry which is preliminary data.</text>
</comment>
<reference evidence="4 5" key="1">
    <citation type="journal article" date="2016" name="Antonie Van Leeuwenhoek">
        <title>Denitratimonas tolerans gen. nov., sp. nov., a denitrifying bacterium isolated from a bioreactor for tannery wastewater treatment.</title>
        <authorList>
            <person name="Han S.I."/>
            <person name="Kim J.O."/>
            <person name="Lee Y.R."/>
            <person name="Ekpeghere K.I."/>
            <person name="Koh S.C."/>
            <person name="Whang K.S."/>
        </authorList>
    </citation>
    <scope>NUCLEOTIDE SEQUENCE [LARGE SCALE GENOMIC DNA]</scope>
    <source>
        <strain evidence="4 5">KACC 17565</strain>
    </source>
</reference>
<proteinExistence type="inferred from homology"/>
<keyword evidence="2" id="KW-0449">Lipoprotein</keyword>
<organism evidence="4 5">
    <name type="scientific">Denitratimonas tolerans</name>
    <dbReference type="NCBI Taxonomy" id="1338420"/>
    <lineage>
        <taxon>Bacteria</taxon>
        <taxon>Pseudomonadati</taxon>
        <taxon>Pseudomonadota</taxon>
        <taxon>Gammaproteobacteria</taxon>
        <taxon>Lysobacterales</taxon>
        <taxon>Lysobacteraceae</taxon>
        <taxon>Denitratimonas</taxon>
    </lineage>
</organism>
<keyword evidence="2" id="KW-1134">Transmembrane beta strand</keyword>
<evidence type="ECO:0000256" key="3">
    <source>
        <dbReference type="SAM" id="MobiDB-lite"/>
    </source>
</evidence>
<dbReference type="PANTHER" id="PTHR30203:SF25">
    <property type="entry name" value="OUTER MEMBRANE PROTEIN-RELATED"/>
    <property type="match status" value="1"/>
</dbReference>
<feature type="signal peptide" evidence="2">
    <location>
        <begin position="1"/>
        <end position="44"/>
    </location>
</feature>
<dbReference type="InterPro" id="IPR003423">
    <property type="entry name" value="OMP_efflux"/>
</dbReference>
<dbReference type="RefSeq" id="WP_337334568.1">
    <property type="nucleotide sequence ID" value="NZ_JBBDHC010000004.1"/>
</dbReference>
<accession>A0AAW9R2Q8</accession>
<dbReference type="NCBIfam" id="TIGR01845">
    <property type="entry name" value="outer_NodT"/>
    <property type="match status" value="1"/>
</dbReference>
<keyword evidence="2" id="KW-0812">Transmembrane</keyword>
<dbReference type="EMBL" id="JBBDHC010000004">
    <property type="protein sequence ID" value="MEJ1248849.1"/>
    <property type="molecule type" value="Genomic_DNA"/>
</dbReference>
<dbReference type="SUPFAM" id="SSF56954">
    <property type="entry name" value="Outer membrane efflux proteins (OEP)"/>
    <property type="match status" value="1"/>
</dbReference>
<comment type="subcellular location">
    <subcellularLocation>
        <location evidence="2">Cell outer membrane</location>
        <topology evidence="2">Lipid-anchor</topology>
    </subcellularLocation>
</comment>